<dbReference type="InterPro" id="IPR006314">
    <property type="entry name" value="Dyp_peroxidase"/>
</dbReference>
<reference evidence="11 12" key="1">
    <citation type="submission" date="2021-05" db="EMBL/GenBank/DDBJ databases">
        <title>Direct Submission.</title>
        <authorList>
            <person name="Li K."/>
            <person name="Gao J."/>
        </authorList>
    </citation>
    <scope>NUCLEOTIDE SEQUENCE [LARGE SCALE GENOMIC DNA]</scope>
    <source>
        <strain evidence="11 12">Mg02</strain>
    </source>
</reference>
<dbReference type="Proteomes" id="UP000676079">
    <property type="component" value="Chromosome"/>
</dbReference>
<keyword evidence="12" id="KW-1185">Reference proteome</keyword>
<comment type="cofactor">
    <cofactor evidence="1">
        <name>heme b</name>
        <dbReference type="ChEBI" id="CHEBI:60344"/>
    </cofactor>
</comment>
<sequence length="500" mass="53858">MDAEIAWGRGTAGEPLLDLDEIQGNILVPFGGPVQHHLYLRWSADPRPWVGRAASAVTSTRALLRARARGGGWTAVGLSLSAPGLRALGRRPDTLLDVPFQDGLAARSPLLGDPVDPDDPGHPGNWPVGGPATTADALLVVRADDDAAAERLADRLTAGPGAPLVLHRDRCASLPGPGPGDEREHFGYRDPVSQPAVRGVAGDTGEALCPPASPDRPQEAAPGQRRLWPGEFVFGQPGQDPMASDPPGAVASGGPDWTVNGSLLAVRRYRQEVDAFPAFAERACAELADRGFPGWTPDALSARLFGRWRDGTPVSLRPDAPDPAVASCPLSRNAFGFTAELGPVDDTRGWRVPVGAHIRKAYPRDHETDLETRAAIETHRLLRRGIPYDDHGERGMVFACYQTSLERQFEFVVRSWLNNPYQQHEGDNHDPIVGRPHRPLGDAVPREFVLRLPSDSPGGTLVRLPMPEPFTAPRGGGYFFTPSVSALRGLSRPSTPGRYR</sequence>
<dbReference type="SUPFAM" id="SSF54909">
    <property type="entry name" value="Dimeric alpha+beta barrel"/>
    <property type="match status" value="1"/>
</dbReference>
<keyword evidence="2 11" id="KW-0575">Peroxidase</keyword>
<dbReference type="InterPro" id="IPR048328">
    <property type="entry name" value="Dyp_perox_C"/>
</dbReference>
<gene>
    <name evidence="11" type="ORF">KGD84_11575</name>
</gene>
<dbReference type="PANTHER" id="PTHR30521:SF4">
    <property type="entry name" value="DEFERROCHELATASE"/>
    <property type="match status" value="1"/>
</dbReference>
<evidence type="ECO:0000256" key="1">
    <source>
        <dbReference type="ARBA" id="ARBA00001970"/>
    </source>
</evidence>
<accession>A0ABX8BRT9</accession>
<dbReference type="PROSITE" id="PS51404">
    <property type="entry name" value="DYP_PEROXIDASE"/>
    <property type="match status" value="1"/>
</dbReference>
<evidence type="ECO:0000313" key="11">
    <source>
        <dbReference type="EMBL" id="QUX24841.1"/>
    </source>
</evidence>
<organism evidence="11 12">
    <name type="scientific">Nocardiopsis changdeensis</name>
    <dbReference type="NCBI Taxonomy" id="2831969"/>
    <lineage>
        <taxon>Bacteria</taxon>
        <taxon>Bacillati</taxon>
        <taxon>Actinomycetota</taxon>
        <taxon>Actinomycetes</taxon>
        <taxon>Streptosporangiales</taxon>
        <taxon>Nocardiopsidaceae</taxon>
        <taxon>Nocardiopsis</taxon>
    </lineage>
</organism>
<protein>
    <submittedName>
        <fullName evidence="11">Dyp-type peroxidase</fullName>
    </submittedName>
</protein>
<evidence type="ECO:0000313" key="12">
    <source>
        <dbReference type="Proteomes" id="UP000676079"/>
    </source>
</evidence>
<dbReference type="EMBL" id="CP074133">
    <property type="protein sequence ID" value="QUX24841.1"/>
    <property type="molecule type" value="Genomic_DNA"/>
</dbReference>
<evidence type="ECO:0000256" key="9">
    <source>
        <dbReference type="SAM" id="MobiDB-lite"/>
    </source>
</evidence>
<dbReference type="RefSeq" id="WP_220560300.1">
    <property type="nucleotide sequence ID" value="NZ_CP074133.1"/>
</dbReference>
<keyword evidence="5" id="KW-0732">Signal</keyword>
<name>A0ABX8BRT9_9ACTN</name>
<evidence type="ECO:0000256" key="2">
    <source>
        <dbReference type="ARBA" id="ARBA00022559"/>
    </source>
</evidence>
<feature type="domain" description="Dyp-type peroxidase C-terminal" evidence="10">
    <location>
        <begin position="368"/>
        <end position="418"/>
    </location>
</feature>
<evidence type="ECO:0000256" key="7">
    <source>
        <dbReference type="ARBA" id="ARBA00023004"/>
    </source>
</evidence>
<evidence type="ECO:0000259" key="10">
    <source>
        <dbReference type="Pfam" id="PF20628"/>
    </source>
</evidence>
<dbReference type="PANTHER" id="PTHR30521">
    <property type="entry name" value="DEFERROCHELATASE/PEROXIDASE"/>
    <property type="match status" value="1"/>
</dbReference>
<dbReference type="NCBIfam" id="TIGR01413">
    <property type="entry name" value="Dyp_perox_fam"/>
    <property type="match status" value="1"/>
</dbReference>
<evidence type="ECO:0000256" key="8">
    <source>
        <dbReference type="ARBA" id="ARBA00025737"/>
    </source>
</evidence>
<proteinExistence type="inferred from homology"/>
<dbReference type="InterPro" id="IPR011008">
    <property type="entry name" value="Dimeric_a/b-barrel"/>
</dbReference>
<evidence type="ECO:0000256" key="6">
    <source>
        <dbReference type="ARBA" id="ARBA00023002"/>
    </source>
</evidence>
<comment type="similarity">
    <text evidence="8">Belongs to the DyP-type peroxidase family.</text>
</comment>
<keyword evidence="7" id="KW-0408">Iron</keyword>
<feature type="region of interest" description="Disordered" evidence="9">
    <location>
        <begin position="107"/>
        <end position="131"/>
    </location>
</feature>
<keyword evidence="6" id="KW-0560">Oxidoreductase</keyword>
<evidence type="ECO:0000256" key="5">
    <source>
        <dbReference type="ARBA" id="ARBA00022729"/>
    </source>
</evidence>
<evidence type="ECO:0000256" key="3">
    <source>
        <dbReference type="ARBA" id="ARBA00022617"/>
    </source>
</evidence>
<dbReference type="GO" id="GO:0004601">
    <property type="term" value="F:peroxidase activity"/>
    <property type="evidence" value="ECO:0007669"/>
    <property type="project" value="UniProtKB-KW"/>
</dbReference>
<evidence type="ECO:0000256" key="4">
    <source>
        <dbReference type="ARBA" id="ARBA00022723"/>
    </source>
</evidence>
<dbReference type="Pfam" id="PF20628">
    <property type="entry name" value="Dyp_perox_C"/>
    <property type="match status" value="1"/>
</dbReference>
<keyword evidence="3" id="KW-0349">Heme</keyword>
<keyword evidence="4" id="KW-0479">Metal-binding</keyword>